<dbReference type="InterPro" id="IPR000620">
    <property type="entry name" value="EamA_dom"/>
</dbReference>
<dbReference type="SUPFAM" id="SSF103481">
    <property type="entry name" value="Multidrug resistance efflux transporter EmrE"/>
    <property type="match status" value="2"/>
</dbReference>
<dbReference type="GO" id="GO:0022857">
    <property type="term" value="F:transmembrane transporter activity"/>
    <property type="evidence" value="ECO:0007669"/>
    <property type="project" value="InterPro"/>
</dbReference>
<accession>A0A9I9D6W3</accession>
<dbReference type="GO" id="GO:0016020">
    <property type="term" value="C:membrane"/>
    <property type="evidence" value="ECO:0007669"/>
    <property type="project" value="UniProtKB-SubCell"/>
</dbReference>
<feature type="transmembrane region" description="Helical" evidence="6">
    <location>
        <begin position="199"/>
        <end position="219"/>
    </location>
</feature>
<organism evidence="8">
    <name type="scientific">Cucumis melo</name>
    <name type="common">Muskmelon</name>
    <dbReference type="NCBI Taxonomy" id="3656"/>
    <lineage>
        <taxon>Eukaryota</taxon>
        <taxon>Viridiplantae</taxon>
        <taxon>Streptophyta</taxon>
        <taxon>Embryophyta</taxon>
        <taxon>Tracheophyta</taxon>
        <taxon>Spermatophyta</taxon>
        <taxon>Magnoliopsida</taxon>
        <taxon>eudicotyledons</taxon>
        <taxon>Gunneridae</taxon>
        <taxon>Pentapetalae</taxon>
        <taxon>rosids</taxon>
        <taxon>fabids</taxon>
        <taxon>Cucurbitales</taxon>
        <taxon>Cucurbitaceae</taxon>
        <taxon>Benincaseae</taxon>
        <taxon>Cucumis</taxon>
    </lineage>
</organism>
<dbReference type="InterPro" id="IPR030184">
    <property type="entry name" value="WAT1-related"/>
</dbReference>
<comment type="subcellular location">
    <subcellularLocation>
        <location evidence="1 6">Membrane</location>
        <topology evidence="1 6">Multi-pass membrane protein</topology>
    </subcellularLocation>
</comment>
<evidence type="ECO:0000256" key="1">
    <source>
        <dbReference type="ARBA" id="ARBA00004141"/>
    </source>
</evidence>
<feature type="transmembrane region" description="Helical" evidence="6">
    <location>
        <begin position="231"/>
        <end position="250"/>
    </location>
</feature>
<evidence type="ECO:0000256" key="5">
    <source>
        <dbReference type="ARBA" id="ARBA00023136"/>
    </source>
</evidence>
<feature type="domain" description="EamA" evidence="7">
    <location>
        <begin position="15"/>
        <end position="169"/>
    </location>
</feature>
<dbReference type="EnsemblPlants" id="MELO3C013934.2.1">
    <property type="protein sequence ID" value="MELO3C013934.2.1"/>
    <property type="gene ID" value="MELO3C013934.2"/>
</dbReference>
<feature type="transmembrane region" description="Helical" evidence="6">
    <location>
        <begin position="9"/>
        <end position="33"/>
    </location>
</feature>
<name>A0A9I9D6W3_CUCME</name>
<feature type="transmembrane region" description="Helical" evidence="6">
    <location>
        <begin position="270"/>
        <end position="290"/>
    </location>
</feature>
<evidence type="ECO:0000256" key="2">
    <source>
        <dbReference type="ARBA" id="ARBA00007635"/>
    </source>
</evidence>
<proteinExistence type="inferred from homology"/>
<feature type="domain" description="EamA" evidence="7">
    <location>
        <begin position="201"/>
        <end position="341"/>
    </location>
</feature>
<keyword evidence="4 6" id="KW-1133">Transmembrane helix</keyword>
<evidence type="ECO:0000256" key="3">
    <source>
        <dbReference type="ARBA" id="ARBA00022692"/>
    </source>
</evidence>
<sequence>MKRETMEDFAIMSGLVGVQFVYAGNSVFMSFLMSLGIDPLTLVIFSTFSTFLIVSPVAVYFESLKNLDDETEKFMVFCRYSWPKKLSLKLILQLVLISFGGVTLFQSLLLKGIQLTSPTLATAMPNLAPGLIFAIAWIFRLEKVQLSCIYSKIKILGTLLCVIGAFTMSVMHSASSDTAGKDSVPRQSPLSEHMFDEQKILGCAYLFSAIIILSSVVVLQASTLGDFPAPMSLCAITSLIGVLLTIGVQIVQYHRIDIAWPLLISVKELAAYVIVGGTISGACVSFNGWAMKKRGPVLVSMFSPIGTVCSLVLSVVTLGESINIGSLAGMFMMFTGLYFVLWAKGKERYVSLNHLESEFDVDKPLLS</sequence>
<evidence type="ECO:0000256" key="6">
    <source>
        <dbReference type="RuleBase" id="RU363077"/>
    </source>
</evidence>
<feature type="transmembrane region" description="Helical" evidence="6">
    <location>
        <begin position="297"/>
        <end position="318"/>
    </location>
</feature>
<dbReference type="InterPro" id="IPR037185">
    <property type="entry name" value="EmrE-like"/>
</dbReference>
<feature type="transmembrane region" description="Helical" evidence="6">
    <location>
        <begin position="324"/>
        <end position="343"/>
    </location>
</feature>
<keyword evidence="5 6" id="KW-0472">Membrane</keyword>
<reference evidence="8" key="1">
    <citation type="submission" date="2023-03" db="UniProtKB">
        <authorList>
            <consortium name="EnsemblPlants"/>
        </authorList>
    </citation>
    <scope>IDENTIFICATION</scope>
</reference>
<evidence type="ECO:0000256" key="4">
    <source>
        <dbReference type="ARBA" id="ARBA00022989"/>
    </source>
</evidence>
<feature type="transmembrane region" description="Helical" evidence="6">
    <location>
        <begin position="90"/>
        <end position="110"/>
    </location>
</feature>
<dbReference type="Gramene" id="MELO3C013934.2.1">
    <property type="protein sequence ID" value="MELO3C013934.2.1"/>
    <property type="gene ID" value="MELO3C013934.2"/>
</dbReference>
<protein>
    <recommendedName>
        <fullName evidence="6">WAT1-related protein</fullName>
    </recommendedName>
</protein>
<evidence type="ECO:0000313" key="8">
    <source>
        <dbReference type="EnsemblPlants" id="MELO3C013934.2.1"/>
    </source>
</evidence>
<dbReference type="Pfam" id="PF00892">
    <property type="entry name" value="EamA"/>
    <property type="match status" value="2"/>
</dbReference>
<dbReference type="PANTHER" id="PTHR31218">
    <property type="entry name" value="WAT1-RELATED PROTEIN"/>
    <property type="match status" value="1"/>
</dbReference>
<comment type="similarity">
    <text evidence="2 6">Belongs to the drug/metabolite transporter (DMT) superfamily. Plant drug/metabolite exporter (P-DME) (TC 2.A.7.4) family.</text>
</comment>
<feature type="transmembrane region" description="Helical" evidence="6">
    <location>
        <begin position="153"/>
        <end position="174"/>
    </location>
</feature>
<feature type="transmembrane region" description="Helical" evidence="6">
    <location>
        <begin position="122"/>
        <end position="141"/>
    </location>
</feature>
<keyword evidence="3 6" id="KW-0812">Transmembrane</keyword>
<evidence type="ECO:0000259" key="7">
    <source>
        <dbReference type="Pfam" id="PF00892"/>
    </source>
</evidence>
<feature type="transmembrane region" description="Helical" evidence="6">
    <location>
        <begin position="39"/>
        <end position="61"/>
    </location>
</feature>
<dbReference type="AlphaFoldDB" id="A0A9I9D6W3"/>